<dbReference type="RefSeq" id="WP_152280984.1">
    <property type="nucleotide sequence ID" value="NZ_WFLI01000001.1"/>
</dbReference>
<dbReference type="Proteomes" id="UP000468717">
    <property type="component" value="Unassembled WGS sequence"/>
</dbReference>
<proteinExistence type="predicted"/>
<keyword evidence="3" id="KW-1185">Reference proteome</keyword>
<sequence length="139" mass="16492">MMSIEIVDVENVLKDFILTMNGWELHYYPEVREKGLITLKEKMKQDLDAIFDCFCTKKERKQGRQMSLLCSDPPEYSPTEIFLNSCISGSKAVISTQQTSGFKNRYRYTFGLKNQQWLIDKKEWLDEEEGMERWRPAYL</sequence>
<protein>
    <recommendedName>
        <fullName evidence="1">NTF2 fold immunity protein domain-containing protein</fullName>
    </recommendedName>
</protein>
<comment type="caution">
    <text evidence="2">The sequence shown here is derived from an EMBL/GenBank/DDBJ whole genome shotgun (WGS) entry which is preliminary data.</text>
</comment>
<organism evidence="2 3">
    <name type="scientific">Janthinobacterium violaceinigrum</name>
    <dbReference type="NCBI Taxonomy" id="2654252"/>
    <lineage>
        <taxon>Bacteria</taxon>
        <taxon>Pseudomonadati</taxon>
        <taxon>Pseudomonadota</taxon>
        <taxon>Betaproteobacteria</taxon>
        <taxon>Burkholderiales</taxon>
        <taxon>Oxalobacteraceae</taxon>
        <taxon>Janthinobacterium</taxon>
    </lineage>
</organism>
<evidence type="ECO:0000313" key="3">
    <source>
        <dbReference type="Proteomes" id="UP000468717"/>
    </source>
</evidence>
<dbReference type="AlphaFoldDB" id="A0A6I1IB26"/>
<accession>A0A6I1IB26</accession>
<name>A0A6I1IB26_9BURK</name>
<gene>
    <name evidence="2" type="ORF">GCN75_01260</name>
</gene>
<evidence type="ECO:0000259" key="1">
    <source>
        <dbReference type="Pfam" id="PF15655"/>
    </source>
</evidence>
<dbReference type="Pfam" id="PF15655">
    <property type="entry name" value="Imm-NTF2"/>
    <property type="match status" value="1"/>
</dbReference>
<dbReference type="EMBL" id="WFLI01000001">
    <property type="protein sequence ID" value="KAB8066919.1"/>
    <property type="molecule type" value="Genomic_DNA"/>
</dbReference>
<feature type="domain" description="NTF2 fold immunity protein" evidence="1">
    <location>
        <begin position="9"/>
        <end position="128"/>
    </location>
</feature>
<evidence type="ECO:0000313" key="2">
    <source>
        <dbReference type="EMBL" id="KAB8066919.1"/>
    </source>
</evidence>
<dbReference type="InterPro" id="IPR028049">
    <property type="entry name" value="Imm-NTF2"/>
</dbReference>
<reference evidence="2 3" key="1">
    <citation type="submission" date="2019-10" db="EMBL/GenBank/DDBJ databases">
        <title>Three novel species isolated from a subtropical stream in China.</title>
        <authorList>
            <person name="Lu H."/>
        </authorList>
    </citation>
    <scope>NUCLEOTIDE SEQUENCE [LARGE SCALE GENOMIC DNA]</scope>
    <source>
        <strain evidence="2 3">FT13W</strain>
    </source>
</reference>